<dbReference type="Gramene" id="PRQ32915">
    <property type="protein sequence ID" value="PRQ32915"/>
    <property type="gene ID" value="RchiOBHm_Chr5g0051701"/>
</dbReference>
<dbReference type="PANTHER" id="PTHR21373:SF0">
    <property type="entry name" value="N-ALPHA-ACETYLTRANSFERASE 35, NATC AUXILIARY SUBUNIT"/>
    <property type="match status" value="1"/>
</dbReference>
<organism evidence="2 3">
    <name type="scientific">Rosa chinensis</name>
    <name type="common">China rose</name>
    <dbReference type="NCBI Taxonomy" id="74649"/>
    <lineage>
        <taxon>Eukaryota</taxon>
        <taxon>Viridiplantae</taxon>
        <taxon>Streptophyta</taxon>
        <taxon>Embryophyta</taxon>
        <taxon>Tracheophyta</taxon>
        <taxon>Spermatophyta</taxon>
        <taxon>Magnoliopsida</taxon>
        <taxon>eudicotyledons</taxon>
        <taxon>Gunneridae</taxon>
        <taxon>Pentapetalae</taxon>
        <taxon>rosids</taxon>
        <taxon>fabids</taxon>
        <taxon>Rosales</taxon>
        <taxon>Rosaceae</taxon>
        <taxon>Rosoideae</taxon>
        <taxon>Rosoideae incertae sedis</taxon>
        <taxon>Rosa</taxon>
    </lineage>
</organism>
<evidence type="ECO:0000313" key="2">
    <source>
        <dbReference type="EMBL" id="PRQ32915.1"/>
    </source>
</evidence>
<sequence length="136" mass="15719">MKLLHDLAIDVICSSPLKPSLGTVLHYVVEFQKYLPDLVARAHLQHLLDENGKLYGQDPVFGVITRAAAIPDSIRNHDMQKHESIVHLGQWQRCKLGKILQEWRVVYIQVCQVSSKKEILYVFSTFSRLKCFLYLK</sequence>
<dbReference type="AlphaFoldDB" id="A0A2P6QFF8"/>
<accession>A0A2P6QFF8</accession>
<dbReference type="InterPro" id="IPR057982">
    <property type="entry name" value="TPR_NAA35"/>
</dbReference>
<keyword evidence="3" id="KW-1185">Reference proteome</keyword>
<feature type="domain" description="NAA35-like TPR repeats" evidence="1">
    <location>
        <begin position="12"/>
        <end position="116"/>
    </location>
</feature>
<dbReference type="GO" id="GO:0031417">
    <property type="term" value="C:NatC complex"/>
    <property type="evidence" value="ECO:0007669"/>
    <property type="project" value="InterPro"/>
</dbReference>
<dbReference type="InterPro" id="IPR007244">
    <property type="entry name" value="Naa35_N"/>
</dbReference>
<name>A0A2P6QFF8_ROSCH</name>
<evidence type="ECO:0000313" key="3">
    <source>
        <dbReference type="Proteomes" id="UP000238479"/>
    </source>
</evidence>
<dbReference type="STRING" id="74649.A0A2P6QFF8"/>
<evidence type="ECO:0000259" key="1">
    <source>
        <dbReference type="Pfam" id="PF25789"/>
    </source>
</evidence>
<proteinExistence type="predicted"/>
<dbReference type="EMBL" id="PDCK01000043">
    <property type="protein sequence ID" value="PRQ32915.1"/>
    <property type="molecule type" value="Genomic_DNA"/>
</dbReference>
<dbReference type="Proteomes" id="UP000238479">
    <property type="component" value="Chromosome 5"/>
</dbReference>
<protein>
    <recommendedName>
        <fullName evidence="1">NAA35-like TPR repeats domain-containing protein</fullName>
    </recommendedName>
</protein>
<dbReference type="Pfam" id="PF25789">
    <property type="entry name" value="TPR_NAA35"/>
    <property type="match status" value="1"/>
</dbReference>
<reference evidence="2 3" key="1">
    <citation type="journal article" date="2018" name="Nat. Genet.">
        <title>The Rosa genome provides new insights in the design of modern roses.</title>
        <authorList>
            <person name="Bendahmane M."/>
        </authorList>
    </citation>
    <scope>NUCLEOTIDE SEQUENCE [LARGE SCALE GENOMIC DNA]</scope>
    <source>
        <strain evidence="3">cv. Old Blush</strain>
    </source>
</reference>
<dbReference type="PANTHER" id="PTHR21373">
    <property type="entry name" value="GLUCOSE REPRESSIBLE PROTEIN MAK10"/>
    <property type="match status" value="1"/>
</dbReference>
<comment type="caution">
    <text evidence="2">The sequence shown here is derived from an EMBL/GenBank/DDBJ whole genome shotgun (WGS) entry which is preliminary data.</text>
</comment>
<gene>
    <name evidence="2" type="ORF">RchiOBHm_Chr5g0051701</name>
</gene>